<feature type="domain" description="TNase-like" evidence="2">
    <location>
        <begin position="42"/>
        <end position="162"/>
    </location>
</feature>
<comment type="caution">
    <text evidence="3">The sequence shown here is derived from an EMBL/GenBank/DDBJ whole genome shotgun (WGS) entry which is preliminary data.</text>
</comment>
<keyword evidence="4" id="KW-1185">Reference proteome</keyword>
<protein>
    <submittedName>
        <fullName evidence="3">Thermonuclease family protein</fullName>
    </submittedName>
</protein>
<evidence type="ECO:0000256" key="1">
    <source>
        <dbReference type="SAM" id="SignalP"/>
    </source>
</evidence>
<dbReference type="InterPro" id="IPR035437">
    <property type="entry name" value="SNase_OB-fold_sf"/>
</dbReference>
<sequence>MKSILQIASIFALFISPAIAQTQTLQNDKLIVKAGSESTIEIVDGDTLWVGNHEIRLYGIDAPEATQSCIVEGLSRNYCHTQASKYLENLAANTEFECEFKDKDGKPWIRYGRYIADCRVGSLDVSKELVRNGWAYADPNYGDAYATDQEYAQKNKLGIHATEHKAPWVWRKEKRGDSCSCK</sequence>
<dbReference type="Gene3D" id="2.40.50.90">
    <property type="match status" value="1"/>
</dbReference>
<organism evidence="3 4">
    <name type="scientific">Hirschia litorea</name>
    <dbReference type="NCBI Taxonomy" id="1199156"/>
    <lineage>
        <taxon>Bacteria</taxon>
        <taxon>Pseudomonadati</taxon>
        <taxon>Pseudomonadota</taxon>
        <taxon>Alphaproteobacteria</taxon>
        <taxon>Hyphomonadales</taxon>
        <taxon>Hyphomonadaceae</taxon>
        <taxon>Hirschia</taxon>
    </lineage>
</organism>
<evidence type="ECO:0000313" key="4">
    <source>
        <dbReference type="Proteomes" id="UP001596492"/>
    </source>
</evidence>
<keyword evidence="1" id="KW-0732">Signal</keyword>
<accession>A0ABW2IJB5</accession>
<feature type="chain" id="PRO_5046557733" evidence="1">
    <location>
        <begin position="21"/>
        <end position="182"/>
    </location>
</feature>
<dbReference type="Proteomes" id="UP001596492">
    <property type="component" value="Unassembled WGS sequence"/>
</dbReference>
<name>A0ABW2IJB5_9PROT</name>
<gene>
    <name evidence="3" type="ORF">ACFQS8_05245</name>
</gene>
<evidence type="ECO:0000313" key="3">
    <source>
        <dbReference type="EMBL" id="MFC7291011.1"/>
    </source>
</evidence>
<dbReference type="PANTHER" id="PTHR12302">
    <property type="entry name" value="EBNA2 BINDING PROTEIN P100"/>
    <property type="match status" value="1"/>
</dbReference>
<dbReference type="SMART" id="SM00318">
    <property type="entry name" value="SNc"/>
    <property type="match status" value="1"/>
</dbReference>
<proteinExistence type="predicted"/>
<feature type="signal peptide" evidence="1">
    <location>
        <begin position="1"/>
        <end position="20"/>
    </location>
</feature>
<dbReference type="SUPFAM" id="SSF50199">
    <property type="entry name" value="Staphylococcal nuclease"/>
    <property type="match status" value="1"/>
</dbReference>
<dbReference type="Pfam" id="PF00565">
    <property type="entry name" value="SNase"/>
    <property type="match status" value="1"/>
</dbReference>
<dbReference type="PROSITE" id="PS50830">
    <property type="entry name" value="TNASE_3"/>
    <property type="match status" value="1"/>
</dbReference>
<reference evidence="4" key="1">
    <citation type="journal article" date="2019" name="Int. J. Syst. Evol. Microbiol.">
        <title>The Global Catalogue of Microorganisms (GCM) 10K type strain sequencing project: providing services to taxonomists for standard genome sequencing and annotation.</title>
        <authorList>
            <consortium name="The Broad Institute Genomics Platform"/>
            <consortium name="The Broad Institute Genome Sequencing Center for Infectious Disease"/>
            <person name="Wu L."/>
            <person name="Ma J."/>
        </authorList>
    </citation>
    <scope>NUCLEOTIDE SEQUENCE [LARGE SCALE GENOMIC DNA]</scope>
    <source>
        <strain evidence="4">CCUG 51308</strain>
    </source>
</reference>
<dbReference type="InterPro" id="IPR016071">
    <property type="entry name" value="Staphylococal_nuclease_OB-fold"/>
</dbReference>
<evidence type="ECO:0000259" key="2">
    <source>
        <dbReference type="PROSITE" id="PS50830"/>
    </source>
</evidence>
<dbReference type="PANTHER" id="PTHR12302:SF26">
    <property type="entry name" value="BLR1266 PROTEIN"/>
    <property type="match status" value="1"/>
</dbReference>
<dbReference type="EMBL" id="JBHTBR010000002">
    <property type="protein sequence ID" value="MFC7291011.1"/>
    <property type="molecule type" value="Genomic_DNA"/>
</dbReference>
<dbReference type="RefSeq" id="WP_382166212.1">
    <property type="nucleotide sequence ID" value="NZ_JBHTBR010000002.1"/>
</dbReference>